<reference evidence="5" key="1">
    <citation type="submission" date="2023-07" db="EMBL/GenBank/DDBJ databases">
        <authorList>
            <person name="Aktuganov G."/>
            <person name="Boyko T."/>
            <person name="Delegan Y."/>
            <person name="Galimzianova N."/>
            <person name="Gilvanova E."/>
            <person name="Korobov V."/>
            <person name="Kuzmina L."/>
            <person name="Melentiev A."/>
            <person name="Milman P."/>
            <person name="Ryabova A."/>
            <person name="Stupak E."/>
            <person name="Yasakov T."/>
            <person name="Zharikova N."/>
            <person name="Zhurenko E."/>
        </authorList>
    </citation>
    <scope>NUCLEOTIDE SEQUENCE</scope>
    <source>
        <strain evidence="5">IB-739</strain>
    </source>
</reference>
<organism evidence="5 6">
    <name type="scientific">Paenibacillus ehimensis</name>
    <dbReference type="NCBI Taxonomy" id="79264"/>
    <lineage>
        <taxon>Bacteria</taxon>
        <taxon>Bacillati</taxon>
        <taxon>Bacillota</taxon>
        <taxon>Bacilli</taxon>
        <taxon>Bacillales</taxon>
        <taxon>Paenibacillaceae</taxon>
        <taxon>Paenibacillus</taxon>
    </lineage>
</organism>
<dbReference type="RefSeq" id="WP_302879545.1">
    <property type="nucleotide sequence ID" value="NZ_JARLKN010000015.1"/>
</dbReference>
<dbReference type="InterPro" id="IPR003313">
    <property type="entry name" value="AraC-bd"/>
</dbReference>
<evidence type="ECO:0000256" key="2">
    <source>
        <dbReference type="ARBA" id="ARBA00023125"/>
    </source>
</evidence>
<name>A0ABT8VED3_9BACL</name>
<keyword evidence="6" id="KW-1185">Reference proteome</keyword>
<comment type="caution">
    <text evidence="5">The sequence shown here is derived from an EMBL/GenBank/DDBJ whole genome shotgun (WGS) entry which is preliminary data.</text>
</comment>
<protein>
    <submittedName>
        <fullName evidence="5">AraC family transcriptional regulator</fullName>
    </submittedName>
</protein>
<keyword evidence="2" id="KW-0238">DNA-binding</keyword>
<keyword evidence="1" id="KW-0805">Transcription regulation</keyword>
<dbReference type="Proteomes" id="UP001168883">
    <property type="component" value="Unassembled WGS sequence"/>
</dbReference>
<dbReference type="PROSITE" id="PS00041">
    <property type="entry name" value="HTH_ARAC_FAMILY_1"/>
    <property type="match status" value="1"/>
</dbReference>
<dbReference type="SUPFAM" id="SSF51215">
    <property type="entry name" value="Regulatory protein AraC"/>
    <property type="match status" value="1"/>
</dbReference>
<dbReference type="Gene3D" id="1.10.10.60">
    <property type="entry name" value="Homeodomain-like"/>
    <property type="match status" value="2"/>
</dbReference>
<dbReference type="Gene3D" id="2.60.120.10">
    <property type="entry name" value="Jelly Rolls"/>
    <property type="match status" value="1"/>
</dbReference>
<accession>A0ABT8VED3</accession>
<evidence type="ECO:0000313" key="5">
    <source>
        <dbReference type="EMBL" id="MDO3679341.1"/>
    </source>
</evidence>
<dbReference type="CDD" id="cd06986">
    <property type="entry name" value="cupin_MmsR-like_N"/>
    <property type="match status" value="1"/>
</dbReference>
<proteinExistence type="predicted"/>
<dbReference type="InterPro" id="IPR037923">
    <property type="entry name" value="HTH-like"/>
</dbReference>
<dbReference type="InterPro" id="IPR018062">
    <property type="entry name" value="HTH_AraC-typ_CS"/>
</dbReference>
<dbReference type="SMART" id="SM00342">
    <property type="entry name" value="HTH_ARAC"/>
    <property type="match status" value="1"/>
</dbReference>
<keyword evidence="3" id="KW-0804">Transcription</keyword>
<dbReference type="PANTHER" id="PTHR43280:SF30">
    <property type="entry name" value="MMSAB OPERON REGULATORY PROTEIN"/>
    <property type="match status" value="1"/>
</dbReference>
<sequence length="289" mass="32595">MMQKMNQYVDTQTSSSHKNVSDLILYNCGTENCDPNYSFGPIARDFHLIHFVVKGRGKLSIDNETYPIKENQAFLIPANKIAFYQADAQDPWEYCWVGFMGIQSEYYLQHIAVVNGGAYVINVENANDFYMLIQTMLDISGASLSSSLFIQGYLYHILAMLVSAGKTISAVHRGSLSYALQAMNYLDKNYSNTNVQIHAIADFLGLHPNYLSTIFKQDIGVTPKEYLIQLRMKKACELLQQTNYPIHIISNSVGYADPLTFSRAFKTVTGMSPKAYRESSRLPPESNDL</sequence>
<evidence type="ECO:0000313" key="6">
    <source>
        <dbReference type="Proteomes" id="UP001168883"/>
    </source>
</evidence>
<dbReference type="Pfam" id="PF12833">
    <property type="entry name" value="HTH_18"/>
    <property type="match status" value="1"/>
</dbReference>
<gene>
    <name evidence="5" type="ORF">Q3C12_20230</name>
</gene>
<dbReference type="EMBL" id="JAUMKJ010000026">
    <property type="protein sequence ID" value="MDO3679341.1"/>
    <property type="molecule type" value="Genomic_DNA"/>
</dbReference>
<feature type="domain" description="HTH araC/xylS-type" evidence="4">
    <location>
        <begin position="180"/>
        <end position="279"/>
    </location>
</feature>
<dbReference type="Pfam" id="PF02311">
    <property type="entry name" value="AraC_binding"/>
    <property type="match status" value="1"/>
</dbReference>
<evidence type="ECO:0000256" key="3">
    <source>
        <dbReference type="ARBA" id="ARBA00023163"/>
    </source>
</evidence>
<dbReference type="InterPro" id="IPR009057">
    <property type="entry name" value="Homeodomain-like_sf"/>
</dbReference>
<evidence type="ECO:0000259" key="4">
    <source>
        <dbReference type="PROSITE" id="PS01124"/>
    </source>
</evidence>
<dbReference type="SUPFAM" id="SSF46689">
    <property type="entry name" value="Homeodomain-like"/>
    <property type="match status" value="2"/>
</dbReference>
<dbReference type="InterPro" id="IPR018060">
    <property type="entry name" value="HTH_AraC"/>
</dbReference>
<evidence type="ECO:0000256" key="1">
    <source>
        <dbReference type="ARBA" id="ARBA00023015"/>
    </source>
</evidence>
<dbReference type="InterPro" id="IPR014710">
    <property type="entry name" value="RmlC-like_jellyroll"/>
</dbReference>
<dbReference type="PANTHER" id="PTHR43280">
    <property type="entry name" value="ARAC-FAMILY TRANSCRIPTIONAL REGULATOR"/>
    <property type="match status" value="1"/>
</dbReference>
<dbReference type="PROSITE" id="PS01124">
    <property type="entry name" value="HTH_ARAC_FAMILY_2"/>
    <property type="match status" value="1"/>
</dbReference>